<evidence type="ECO:0000256" key="2">
    <source>
        <dbReference type="ARBA" id="ARBA00022525"/>
    </source>
</evidence>
<evidence type="ECO:0008006" key="9">
    <source>
        <dbReference type="Google" id="ProtNLM"/>
    </source>
</evidence>
<accession>A0A1D7QKW5</accession>
<dbReference type="SUPFAM" id="SSF69318">
    <property type="entry name" value="Integrin alpha N-terminal domain"/>
    <property type="match status" value="1"/>
</dbReference>
<dbReference type="GO" id="GO:0005576">
    <property type="term" value="C:extracellular region"/>
    <property type="evidence" value="ECO:0007669"/>
    <property type="project" value="UniProtKB-SubCell"/>
</dbReference>
<dbReference type="Pfam" id="PF12256">
    <property type="entry name" value="TcdB_toxin_midN"/>
    <property type="match status" value="1"/>
</dbReference>
<evidence type="ECO:0000313" key="7">
    <source>
        <dbReference type="EMBL" id="AOM79321.1"/>
    </source>
</evidence>
<evidence type="ECO:0000259" key="5">
    <source>
        <dbReference type="Pfam" id="PF12255"/>
    </source>
</evidence>
<keyword evidence="2" id="KW-0964">Secreted</keyword>
<name>A0A1D7QKW5_9SPHI</name>
<comment type="subcellular location">
    <subcellularLocation>
        <location evidence="1">Secreted</location>
    </subcellularLocation>
</comment>
<gene>
    <name evidence="7" type="ORF">BFS30_20410</name>
</gene>
<dbReference type="InterPro" id="IPR022045">
    <property type="entry name" value="TcdB_toxin_mid/N"/>
</dbReference>
<proteinExistence type="predicted"/>
<dbReference type="RefSeq" id="WP_069380984.1">
    <property type="nucleotide sequence ID" value="NZ_CP017141.1"/>
</dbReference>
<dbReference type="GO" id="GO:0005737">
    <property type="term" value="C:cytoplasm"/>
    <property type="evidence" value="ECO:0007669"/>
    <property type="project" value="InterPro"/>
</dbReference>
<evidence type="ECO:0000256" key="4">
    <source>
        <dbReference type="SAM" id="MobiDB-lite"/>
    </source>
</evidence>
<dbReference type="PANTHER" id="PTHR32305">
    <property type="match status" value="1"/>
</dbReference>
<keyword evidence="8" id="KW-1185">Reference proteome</keyword>
<dbReference type="Pfam" id="PF12255">
    <property type="entry name" value="TcdB_toxin_midC"/>
    <property type="match status" value="1"/>
</dbReference>
<dbReference type="PRINTS" id="PR01341">
    <property type="entry name" value="SALSPVBPROT"/>
</dbReference>
<reference evidence="7 8" key="1">
    <citation type="submission" date="2016-08" db="EMBL/GenBank/DDBJ databases">
        <authorList>
            <person name="Seilhamer J.J."/>
        </authorList>
    </citation>
    <scope>NUCLEOTIDE SEQUENCE [LARGE SCALE GENOMIC DNA]</scope>
    <source>
        <strain evidence="7 8">DX4</strain>
    </source>
</reference>
<evidence type="ECO:0000313" key="8">
    <source>
        <dbReference type="Proteomes" id="UP000094313"/>
    </source>
</evidence>
<keyword evidence="3" id="KW-0843">Virulence</keyword>
<feature type="domain" description="Insecticide toxin TcdB middle/N-terminal" evidence="6">
    <location>
        <begin position="695"/>
        <end position="824"/>
    </location>
</feature>
<evidence type="ECO:0000256" key="1">
    <source>
        <dbReference type="ARBA" id="ARBA00004613"/>
    </source>
</evidence>
<dbReference type="InterPro" id="IPR050708">
    <property type="entry name" value="T6SS_VgrG/RHS"/>
</dbReference>
<evidence type="ECO:0000256" key="3">
    <source>
        <dbReference type="ARBA" id="ARBA00023026"/>
    </source>
</evidence>
<evidence type="ECO:0000259" key="6">
    <source>
        <dbReference type="Pfam" id="PF12256"/>
    </source>
</evidence>
<dbReference type="Proteomes" id="UP000094313">
    <property type="component" value="Chromosome"/>
</dbReference>
<dbReference type="InterPro" id="IPR022044">
    <property type="entry name" value="TcdB_toxin_mid/C"/>
</dbReference>
<dbReference type="OrthoDB" id="9765204at2"/>
<feature type="region of interest" description="Disordered" evidence="4">
    <location>
        <begin position="1"/>
        <end position="23"/>
    </location>
</feature>
<dbReference type="PANTHER" id="PTHR32305:SF15">
    <property type="entry name" value="PROTEIN RHSA-RELATED"/>
    <property type="match status" value="1"/>
</dbReference>
<dbReference type="InterPro" id="IPR022385">
    <property type="entry name" value="Rhs_assc_core"/>
</dbReference>
<sequence>MTQLQDKPGISSQNETDVPSRMNTGQTTVANAIQIPKISLPKSGGALKGIDEKFQVNSSNGTASFSIPIPVSPSREGFQPALQLSYNSGIGNSSFGLGWNIDLPAIQRSTERKLPRYRDNDTFIISGAEDLVPILDANRELKVDVYGPYEVRSYRPRIEGLFAKIEQIQHKAESFSFWKVTTKDNTTTFYGTDSNSRIADPAKPERIFKWLPVLSFDDRGNCLTYSYQPEDLSNVPTILSEKNRMNGLVTITNRHLKQVSYGNRSPYYPNALSDPTNADALYSISMPVGGFMFELVFDYGEHTTNQCEASALWKARKDAYSDYRAGFEIRNYRQCERILMFHRFAELGTQPLLVRSLNFGYESPVKGTTQNTELSYLTSIIQTGFNTDGHSNSLPAITFEYEPLQWNTKINDISKEDLIHAPQGIGNNYQWVDFFGEGISGLLTEQAAAWHYKRNLGNGHFSNAAVISPKPSLMGIATGELSIQDLDNNGKKYIVSQSQELKGYFEQTDTDEWLPFKPFPQTPNLNNNDPNVKFLDLNGDGIPELVLSEEQMFIWFPSMGTAGFDSPEFTPKPVDEDKGPAIVFSDPEQCIYLADMNGDGLTDILRIKNESICYWPNLGYGNFGPKVSLDNVKNFDHPDRFNPDYLHLFDVSGTGTTDIIYLGKHRFKAYINLSGNALSDPFEIDPFWDVTHPNQVSVMDLLGKGTGCIVWSSPLPANAGTPMQYIDLVNGRKPHLMIKHRNGMGKETAISYKSSVEYYLEDTKNNKPWATKLPFPVQCVSKVEIVDLTSELRFATKYRYRHGYYDQQEREFRGFGLVEQEDTEEYGYLKKQQAANAPDILFHEAPILSRSWYHTGAFLLEKKILDHFEKDYWYNDPVFAGKQLNEERLPDAEIPEQLSIEELREAYRACKGMLLRQETFALDGSEKEKIPYTVSFSNCHIKLLQEKAGNEHAVFIAHQSESLSYQYERNPEDPRIGHSLNLEIDGFGNVLKSLAVVYGRKDEAATAAVNLMNLSLKTHKDFIKTAQTQTHIIYTETKMTTDALEKHNNKQLIYYRTPASYSVKTHEATGFSKSKTLYQITDFEALLSGNVTLKDNHEQIVAAEGPCLRRLGETAALLLSYDLETPLPLGKHGALGINFESYQLAYTPELLDLRFNTDANGLTLNPKRVDGAMMSNCGYVERAGSWWIRSGTVQFFDRNLGESPETAAQQFYQPISFKDPFNQVTKVSYPANKTFLFTEKTIDEMGNESSITEFDYRVLSARTIKDVNDNISQASFDALGMVSGMALLGKGAQADDLIDFKSDLTAEEISGFFNDPLTTGRQLLKNATSRSIYDYSSFPLKKGNITRETHVRNDDGSLNPEAPLQYAFEYTGGMGNMLLEKVRAEAGKALKIENGTVRSVMADPRWLGNGRTILNNKGNPIKTYEPYFSTTHLYEDETSLRETGVTPVLHYDASGRMLRTDFPDGTISRMEYDSWQQKVFDQNDTVAEADCEWRLKRENPDILFLQQLQEYGGDIDKEKEALTKTMVHANTPAILITDSLGRSFCTIVQNKWEVTETLTPTKTFEEFYVTRMVLDIEGRTHKVIDARDNEVIAYAYNMLGQQVNIQSMDSGNRLMLDNSLGKSAFVWDNRNYRFETVYDLLHRPVMSKVQKEGQTFIFDKITYGSDKLKNENGVPVVHYDTAGVSRKLEIDFKGTVRQSSMQFCAKLEEFPDWDDLSKEVFLSSAKFDALGRAVESRSPHDPSNPLHKPSIVKPVYNEGNLLNQVLLKLKQEPEKAFVTGITHDARGQRSKITYGNETYSQYTYDPATFRLRRLQTKSAAGHLFQDLTYTYDPCGHVIHIEDKAQQSLFFSNAFVQPVNSYRYDASYRLIEARGREHIGQGKAGNSYDRHRMFNDSIPAGNHALRNYAERYQYDAVGNLRELKHTAANGGNWTRQFNNAEHNNRLISTKIGATSEGSNYTYDEHGSILSMPHLTSMSWNFQDQLQRIQIQSGADNDLSDGAFYSYDSSGQRVRKVVTKGDIKEERIYLNGFEIFRKKRGNLVLMERESLHVVDDKSRIALIESLTVTPPESTEDKVRCRYQYSNHLGSAGLELTDEAAPRVISYEEYHPYGTTAYQNLNKDIKAAAKRYRYTGMERDEETGLNYHGARYYAAWLCRWTAADPIGPGDGVNVYIYCRANPAGGNDPSGTQCNGLTSCPDQTLSSKSLELEGKASSTMARQVDELNAENASAMEALRTSPPAAPFDTKKWQADVSQALKKTESPGYKANFSLSLLQSRGIPENRTFWNRGGGGLMMGGTAAVLGIGGIFTGGGTWFLLGAGMLTAGGVATTSVSAVQLGTSYSGKTSYQQDLEVSAATSKTLMLSNPAALLGGSLAMPFYKNPEEGLETGAAAGSMLDFGLSLSTRAAVYAYLKNPVKRFTVSLGVEAPLMPVPIFRSDLEMRARDIQYRLYTSGTLSFTQATRYTSASVIDVGDAWIITHTNKNAWQALNSGQFYLRSYEVVGPAPMKLLGKTVHSEMLGRDYAIAVGYTSGLIGTYPRGCYGCQTVLKETPLFRHLNPRP</sequence>
<organism evidence="7 8">
    <name type="scientific">Pedobacter steynii</name>
    <dbReference type="NCBI Taxonomy" id="430522"/>
    <lineage>
        <taxon>Bacteria</taxon>
        <taxon>Pseudomonadati</taxon>
        <taxon>Bacteroidota</taxon>
        <taxon>Sphingobacteriia</taxon>
        <taxon>Sphingobacteriales</taxon>
        <taxon>Sphingobacteriaceae</taxon>
        <taxon>Pedobacter</taxon>
    </lineage>
</organism>
<dbReference type="Pfam" id="PF03534">
    <property type="entry name" value="SpvB"/>
    <property type="match status" value="1"/>
</dbReference>
<dbReference type="NCBIfam" id="TIGR03696">
    <property type="entry name" value="Rhs_assc_core"/>
    <property type="match status" value="1"/>
</dbReference>
<dbReference type="InterPro" id="IPR028994">
    <property type="entry name" value="Integrin_alpha_N"/>
</dbReference>
<feature type="domain" description="Insecticide toxin TcdB middle/C-terminal" evidence="5">
    <location>
        <begin position="906"/>
        <end position="1042"/>
    </location>
</feature>
<dbReference type="KEGG" id="psty:BFS30_20410"/>
<dbReference type="Gene3D" id="2.180.10.10">
    <property type="entry name" value="RHS repeat-associated core"/>
    <property type="match status" value="1"/>
</dbReference>
<dbReference type="EMBL" id="CP017141">
    <property type="protein sequence ID" value="AOM79321.1"/>
    <property type="molecule type" value="Genomic_DNA"/>
</dbReference>
<dbReference type="InterPro" id="IPR003284">
    <property type="entry name" value="Sal_SpvB"/>
</dbReference>
<protein>
    <recommendedName>
        <fullName evidence="9">RHS repeat-associated core domain-containing protein</fullName>
    </recommendedName>
</protein>